<dbReference type="InterPro" id="IPR036955">
    <property type="entry name" value="AP2/ERF_dom_sf"/>
</dbReference>
<feature type="region of interest" description="Disordered" evidence="6">
    <location>
        <begin position="97"/>
        <end position="119"/>
    </location>
</feature>
<evidence type="ECO:0000256" key="2">
    <source>
        <dbReference type="ARBA" id="ARBA00023015"/>
    </source>
</evidence>
<dbReference type="Gene3D" id="3.30.730.10">
    <property type="entry name" value="AP2/ERF domain"/>
    <property type="match status" value="1"/>
</dbReference>
<evidence type="ECO:0000313" key="8">
    <source>
        <dbReference type="EMBL" id="CAI2382005.1"/>
    </source>
</evidence>
<evidence type="ECO:0000256" key="4">
    <source>
        <dbReference type="ARBA" id="ARBA00023163"/>
    </source>
</evidence>
<keyword evidence="2" id="KW-0805">Transcription regulation</keyword>
<dbReference type="EMBL" id="CAMPGE010024143">
    <property type="protein sequence ID" value="CAI2382005.1"/>
    <property type="molecule type" value="Genomic_DNA"/>
</dbReference>
<dbReference type="GO" id="GO:0003700">
    <property type="term" value="F:DNA-binding transcription factor activity"/>
    <property type="evidence" value="ECO:0007669"/>
    <property type="project" value="InterPro"/>
</dbReference>
<feature type="domain" description="AP2/ERF" evidence="7">
    <location>
        <begin position="157"/>
        <end position="225"/>
    </location>
</feature>
<keyword evidence="4" id="KW-0804">Transcription</keyword>
<comment type="caution">
    <text evidence="8">The sequence shown here is derived from an EMBL/GenBank/DDBJ whole genome shotgun (WGS) entry which is preliminary data.</text>
</comment>
<evidence type="ECO:0000259" key="7">
    <source>
        <dbReference type="PROSITE" id="PS51032"/>
    </source>
</evidence>
<evidence type="ECO:0000256" key="6">
    <source>
        <dbReference type="SAM" id="MobiDB-lite"/>
    </source>
</evidence>
<evidence type="ECO:0000256" key="3">
    <source>
        <dbReference type="ARBA" id="ARBA00023125"/>
    </source>
</evidence>
<dbReference type="InterPro" id="IPR016177">
    <property type="entry name" value="DNA-bd_dom_sf"/>
</dbReference>
<protein>
    <recommendedName>
        <fullName evidence="7">AP2/ERF domain-containing protein</fullName>
    </recommendedName>
</protein>
<dbReference type="GO" id="GO:0005634">
    <property type="term" value="C:nucleus"/>
    <property type="evidence" value="ECO:0007669"/>
    <property type="project" value="UniProtKB-SubCell"/>
</dbReference>
<feature type="compositionally biased region" description="Polar residues" evidence="6">
    <location>
        <begin position="105"/>
        <end position="115"/>
    </location>
</feature>
<proteinExistence type="predicted"/>
<organism evidence="8 9">
    <name type="scientific">Euplotes crassus</name>
    <dbReference type="NCBI Taxonomy" id="5936"/>
    <lineage>
        <taxon>Eukaryota</taxon>
        <taxon>Sar</taxon>
        <taxon>Alveolata</taxon>
        <taxon>Ciliophora</taxon>
        <taxon>Intramacronucleata</taxon>
        <taxon>Spirotrichea</taxon>
        <taxon>Hypotrichia</taxon>
        <taxon>Euplotida</taxon>
        <taxon>Euplotidae</taxon>
        <taxon>Moneuplotes</taxon>
    </lineage>
</organism>
<sequence>MDNTNFWNSAKLDSLSVWYFFENPQCSESMNSMFQPGDRKNLFQSYTDSLSCPNLEDAQQPKEIINQRDSEKMNKNEGDAENGSLRYKLANLPSHPIALKKEPQLKNNSDTSLSQGLKKRKSRVDKLDIKPGLLKLRRRILNNMHKNATAFTQSRKKTRFTSNINLGRRSRYIGVTKNNTHWQALINVKKSKKYIGTFSDDIEAARTYDLFSLAIKGERALINFNYTAEEMIESIDYYLSHSCIKP</sequence>
<dbReference type="GO" id="GO:0003677">
    <property type="term" value="F:DNA binding"/>
    <property type="evidence" value="ECO:0007669"/>
    <property type="project" value="UniProtKB-KW"/>
</dbReference>
<name>A0AAD1XZJ3_EUPCR</name>
<comment type="subcellular location">
    <subcellularLocation>
        <location evidence="1">Nucleus</location>
    </subcellularLocation>
</comment>
<keyword evidence="5" id="KW-0539">Nucleus</keyword>
<reference evidence="8" key="1">
    <citation type="submission" date="2023-07" db="EMBL/GenBank/DDBJ databases">
        <authorList>
            <consortium name="AG Swart"/>
            <person name="Singh M."/>
            <person name="Singh A."/>
            <person name="Seah K."/>
            <person name="Emmerich C."/>
        </authorList>
    </citation>
    <scope>NUCLEOTIDE SEQUENCE</scope>
    <source>
        <strain evidence="8">DP1</strain>
    </source>
</reference>
<keyword evidence="3" id="KW-0238">DNA-binding</keyword>
<dbReference type="AlphaFoldDB" id="A0AAD1XZJ3"/>
<dbReference type="InterPro" id="IPR001471">
    <property type="entry name" value="AP2/ERF_dom"/>
</dbReference>
<dbReference type="SUPFAM" id="SSF54171">
    <property type="entry name" value="DNA-binding domain"/>
    <property type="match status" value="1"/>
</dbReference>
<dbReference type="PROSITE" id="PS51032">
    <property type="entry name" value="AP2_ERF"/>
    <property type="match status" value="1"/>
</dbReference>
<accession>A0AAD1XZJ3</accession>
<evidence type="ECO:0000256" key="5">
    <source>
        <dbReference type="ARBA" id="ARBA00023242"/>
    </source>
</evidence>
<evidence type="ECO:0000256" key="1">
    <source>
        <dbReference type="ARBA" id="ARBA00004123"/>
    </source>
</evidence>
<dbReference type="SMART" id="SM00380">
    <property type="entry name" value="AP2"/>
    <property type="match status" value="1"/>
</dbReference>
<keyword evidence="9" id="KW-1185">Reference proteome</keyword>
<dbReference type="Proteomes" id="UP001295684">
    <property type="component" value="Unassembled WGS sequence"/>
</dbReference>
<gene>
    <name evidence="8" type="ORF">ECRASSUSDP1_LOCUS23472</name>
</gene>
<evidence type="ECO:0000313" key="9">
    <source>
        <dbReference type="Proteomes" id="UP001295684"/>
    </source>
</evidence>